<dbReference type="SUPFAM" id="SSF54631">
    <property type="entry name" value="CBS-domain pair"/>
    <property type="match status" value="1"/>
</dbReference>
<feature type="domain" description="GGDEF" evidence="4">
    <location>
        <begin position="156"/>
        <end position="287"/>
    </location>
</feature>
<reference evidence="6 7" key="1">
    <citation type="journal article" date="2018" name="Nat. Biotechnol.">
        <title>A standardized bacterial taxonomy based on genome phylogeny substantially revises the tree of life.</title>
        <authorList>
            <person name="Parks D.H."/>
            <person name="Chuvochina M."/>
            <person name="Waite D.W."/>
            <person name="Rinke C."/>
            <person name="Skarshewski A."/>
            <person name="Chaumeil P.A."/>
            <person name="Hugenholtz P."/>
        </authorList>
    </citation>
    <scope>NUCLEOTIDE SEQUENCE [LARGE SCALE GENOMIC DNA]</scope>
    <source>
        <strain evidence="6">UBA12529</strain>
    </source>
</reference>
<dbReference type="Pfam" id="PF00990">
    <property type="entry name" value="GGDEF"/>
    <property type="match status" value="1"/>
</dbReference>
<dbReference type="InterPro" id="IPR029787">
    <property type="entry name" value="Nucleotide_cyclase"/>
</dbReference>
<dbReference type="CDD" id="cd01949">
    <property type="entry name" value="GGDEF"/>
    <property type="match status" value="1"/>
</dbReference>
<gene>
    <name evidence="6" type="ORF">DCE01_00485</name>
</gene>
<dbReference type="PANTHER" id="PTHR45138">
    <property type="entry name" value="REGULATORY COMPONENTS OF SENSORY TRANSDUCTION SYSTEM"/>
    <property type="match status" value="1"/>
</dbReference>
<dbReference type="InterPro" id="IPR000644">
    <property type="entry name" value="CBS_dom"/>
</dbReference>
<dbReference type="Pfam" id="PF00571">
    <property type="entry name" value="CBS"/>
    <property type="match status" value="2"/>
</dbReference>
<dbReference type="SMART" id="SM00267">
    <property type="entry name" value="GGDEF"/>
    <property type="match status" value="1"/>
</dbReference>
<dbReference type="InterPro" id="IPR050469">
    <property type="entry name" value="Diguanylate_Cyclase"/>
</dbReference>
<dbReference type="Gene3D" id="3.10.580.10">
    <property type="entry name" value="CBS-domain"/>
    <property type="match status" value="1"/>
</dbReference>
<evidence type="ECO:0000259" key="4">
    <source>
        <dbReference type="PROSITE" id="PS50887"/>
    </source>
</evidence>
<dbReference type="NCBIfam" id="TIGR00254">
    <property type="entry name" value="GGDEF"/>
    <property type="match status" value="1"/>
</dbReference>
<dbReference type="PANTHER" id="PTHR45138:SF9">
    <property type="entry name" value="DIGUANYLATE CYCLASE DGCM-RELATED"/>
    <property type="match status" value="1"/>
</dbReference>
<dbReference type="EC" id="2.7.7.65" evidence="1"/>
<comment type="catalytic activity">
    <reaction evidence="2">
        <text>2 GTP = 3',3'-c-di-GMP + 2 diphosphate</text>
        <dbReference type="Rhea" id="RHEA:24898"/>
        <dbReference type="ChEBI" id="CHEBI:33019"/>
        <dbReference type="ChEBI" id="CHEBI:37565"/>
        <dbReference type="ChEBI" id="CHEBI:58805"/>
        <dbReference type="EC" id="2.7.7.65"/>
    </reaction>
</comment>
<dbReference type="Proteomes" id="UP000257240">
    <property type="component" value="Unassembled WGS sequence"/>
</dbReference>
<proteinExistence type="predicted"/>
<dbReference type="SMART" id="SM00116">
    <property type="entry name" value="CBS"/>
    <property type="match status" value="2"/>
</dbReference>
<evidence type="ECO:0000256" key="2">
    <source>
        <dbReference type="ARBA" id="ARBA00034247"/>
    </source>
</evidence>
<dbReference type="GO" id="GO:0052621">
    <property type="term" value="F:diguanylate cyclase activity"/>
    <property type="evidence" value="ECO:0007669"/>
    <property type="project" value="UniProtKB-EC"/>
</dbReference>
<organism evidence="6 7">
    <name type="scientific">Thermodesulfobacterium commune</name>
    <dbReference type="NCBI Taxonomy" id="1741"/>
    <lineage>
        <taxon>Bacteria</taxon>
        <taxon>Pseudomonadati</taxon>
        <taxon>Thermodesulfobacteriota</taxon>
        <taxon>Thermodesulfobacteria</taxon>
        <taxon>Thermodesulfobacteriales</taxon>
        <taxon>Thermodesulfobacteriaceae</taxon>
        <taxon>Thermodesulfobacterium</taxon>
    </lineage>
</organism>
<dbReference type="Gene3D" id="3.30.70.270">
    <property type="match status" value="1"/>
</dbReference>
<dbReference type="InterPro" id="IPR046342">
    <property type="entry name" value="CBS_dom_sf"/>
</dbReference>
<keyword evidence="3" id="KW-0129">CBS domain</keyword>
<name>A0A101FJP9_9BACT</name>
<dbReference type="InterPro" id="IPR000160">
    <property type="entry name" value="GGDEF_dom"/>
</dbReference>
<feature type="domain" description="CBS" evidence="5">
    <location>
        <begin position="76"/>
        <end position="132"/>
    </location>
</feature>
<dbReference type="PROSITE" id="PS51371">
    <property type="entry name" value="CBS"/>
    <property type="match status" value="2"/>
</dbReference>
<accession>A0A101FJP9</accession>
<evidence type="ECO:0000256" key="1">
    <source>
        <dbReference type="ARBA" id="ARBA00012528"/>
    </source>
</evidence>
<feature type="domain" description="CBS" evidence="5">
    <location>
        <begin position="7"/>
        <end position="64"/>
    </location>
</feature>
<evidence type="ECO:0000313" key="7">
    <source>
        <dbReference type="Proteomes" id="UP000257240"/>
    </source>
</evidence>
<evidence type="ECO:0000256" key="3">
    <source>
        <dbReference type="PROSITE-ProRule" id="PRU00703"/>
    </source>
</evidence>
<dbReference type="AlphaFoldDB" id="A0A101FJP9"/>
<dbReference type="EMBL" id="DLVE01000006">
    <property type="protein sequence ID" value="HAA83262.1"/>
    <property type="molecule type" value="Genomic_DNA"/>
</dbReference>
<dbReference type="SUPFAM" id="SSF55073">
    <property type="entry name" value="Nucleotide cyclase"/>
    <property type="match status" value="1"/>
</dbReference>
<dbReference type="FunFam" id="3.30.70.270:FF:000001">
    <property type="entry name" value="Diguanylate cyclase domain protein"/>
    <property type="match status" value="1"/>
</dbReference>
<dbReference type="RefSeq" id="WP_051754470.1">
    <property type="nucleotide sequence ID" value="NZ_DAINLL010000013.1"/>
</dbReference>
<evidence type="ECO:0000259" key="5">
    <source>
        <dbReference type="PROSITE" id="PS51371"/>
    </source>
</evidence>
<sequence>MLVKDVMIDDVFKVDPESSLLELVSCFIDKEIGSVVVVDQQQEPIQIITLRDLPKIFLFAPTPSNVEEILQTLGKDKKSLITVKVGMPLIEAINLMARFNISHLPVVDDNSKLVGLLSLKDIIKSVPSMMYIDHLTGLNNRLYLDLLIPKLKRTKGPIGFIMADIDNFKNINDLYGHLIGDEVLKVVAQTLRKNVKISDEVIRYGGEEFLIILYRCDLDKVKMVGERLRERVMKISFETNPNLKVTISLGGCEYRGEKNIMEYISLADQALYQAKQLGKNRVEVLRLEEKQEFCEIGPIL</sequence>
<dbReference type="PROSITE" id="PS50887">
    <property type="entry name" value="GGDEF"/>
    <property type="match status" value="1"/>
</dbReference>
<evidence type="ECO:0000313" key="6">
    <source>
        <dbReference type="EMBL" id="HAA83262.1"/>
    </source>
</evidence>
<comment type="caution">
    <text evidence="6">The sequence shown here is derived from an EMBL/GenBank/DDBJ whole genome shotgun (WGS) entry which is preliminary data.</text>
</comment>
<dbReference type="InterPro" id="IPR043128">
    <property type="entry name" value="Rev_trsase/Diguanyl_cyclase"/>
</dbReference>
<protein>
    <recommendedName>
        <fullName evidence="1">diguanylate cyclase</fullName>
        <ecNumber evidence="1">2.7.7.65</ecNumber>
    </recommendedName>
</protein>